<dbReference type="PROSITE" id="PS51039">
    <property type="entry name" value="ZF_AN1"/>
    <property type="match status" value="1"/>
</dbReference>
<dbReference type="AlphaFoldDB" id="A0A830CBM0"/>
<keyword evidence="9" id="KW-1185">Reference proteome</keyword>
<name>A0A830CBM0_9LAMI</name>
<organism evidence="8 9">
    <name type="scientific">Phtheirospermum japonicum</name>
    <dbReference type="NCBI Taxonomy" id="374723"/>
    <lineage>
        <taxon>Eukaryota</taxon>
        <taxon>Viridiplantae</taxon>
        <taxon>Streptophyta</taxon>
        <taxon>Embryophyta</taxon>
        <taxon>Tracheophyta</taxon>
        <taxon>Spermatophyta</taxon>
        <taxon>Magnoliopsida</taxon>
        <taxon>eudicotyledons</taxon>
        <taxon>Gunneridae</taxon>
        <taxon>Pentapetalae</taxon>
        <taxon>asterids</taxon>
        <taxon>lamiids</taxon>
        <taxon>Lamiales</taxon>
        <taxon>Orobanchaceae</taxon>
        <taxon>Orobanchaceae incertae sedis</taxon>
        <taxon>Phtheirospermum</taxon>
    </lineage>
</organism>
<keyword evidence="4" id="KW-0862">Zinc</keyword>
<evidence type="ECO:0000313" key="8">
    <source>
        <dbReference type="EMBL" id="GFP94428.1"/>
    </source>
</evidence>
<evidence type="ECO:0000256" key="4">
    <source>
        <dbReference type="ARBA" id="ARBA00022833"/>
    </source>
</evidence>
<evidence type="ECO:0000256" key="3">
    <source>
        <dbReference type="ARBA" id="ARBA00022771"/>
    </source>
</evidence>
<feature type="region of interest" description="Disordered" evidence="6">
    <location>
        <begin position="1"/>
        <end position="31"/>
    </location>
</feature>
<sequence>AAPPQPPRRLRKASERGDDNHNTTAQNDQVPAELNCGPTTNHCRKRCADCRAILPLACRYAPPPQTIPTPLLPDARSPPETSDTKLPPVACDPKTSLASSPDLVNPVADWGNLKRPREVTRCFESGCRKKVGLMGFRCRCGDVFCSEHRGAGRRDRNRARVDGGDVFCSGLGLL</sequence>
<gene>
    <name evidence="8" type="ORF">PHJA_001587200</name>
</gene>
<comment type="function">
    <text evidence="1">May be involved in environmental stress response.</text>
</comment>
<evidence type="ECO:0000256" key="6">
    <source>
        <dbReference type="SAM" id="MobiDB-lite"/>
    </source>
</evidence>
<dbReference type="InterPro" id="IPR000058">
    <property type="entry name" value="Znf_AN1"/>
</dbReference>
<dbReference type="SMART" id="SM00154">
    <property type="entry name" value="ZnF_AN1"/>
    <property type="match status" value="1"/>
</dbReference>
<evidence type="ECO:0000259" key="7">
    <source>
        <dbReference type="PROSITE" id="PS51039"/>
    </source>
</evidence>
<dbReference type="OrthoDB" id="428577at2759"/>
<dbReference type="EMBL" id="BMAC01000349">
    <property type="protein sequence ID" value="GFP94428.1"/>
    <property type="molecule type" value="Genomic_DNA"/>
</dbReference>
<keyword evidence="3 5" id="KW-0863">Zinc-finger</keyword>
<feature type="compositionally biased region" description="Basic and acidic residues" evidence="6">
    <location>
        <begin position="12"/>
        <end position="21"/>
    </location>
</feature>
<proteinExistence type="predicted"/>
<keyword evidence="2" id="KW-0479">Metal-binding</keyword>
<accession>A0A830CBM0</accession>
<comment type="caution">
    <text evidence="8">The sequence shown here is derived from an EMBL/GenBank/DDBJ whole genome shotgun (WGS) entry which is preliminary data.</text>
</comment>
<protein>
    <submittedName>
        <fullName evidence="8">Zinc finger a20 and an1 domain-containing stress-associated protein 5</fullName>
    </submittedName>
</protein>
<dbReference type="Proteomes" id="UP000653305">
    <property type="component" value="Unassembled WGS sequence"/>
</dbReference>
<feature type="non-terminal residue" evidence="8">
    <location>
        <position position="1"/>
    </location>
</feature>
<dbReference type="SUPFAM" id="SSF118310">
    <property type="entry name" value="AN1-like Zinc finger"/>
    <property type="match status" value="1"/>
</dbReference>
<evidence type="ECO:0000256" key="1">
    <source>
        <dbReference type="ARBA" id="ARBA00003732"/>
    </source>
</evidence>
<dbReference type="Gene3D" id="4.10.1110.10">
    <property type="entry name" value="AN1-like Zinc finger"/>
    <property type="match status" value="1"/>
</dbReference>
<reference evidence="8" key="1">
    <citation type="submission" date="2020-07" db="EMBL/GenBank/DDBJ databases">
        <title>Ethylene signaling mediates host invasion by parasitic plants.</title>
        <authorList>
            <person name="Yoshida S."/>
        </authorList>
    </citation>
    <scope>NUCLEOTIDE SEQUENCE</scope>
    <source>
        <strain evidence="8">Okayama</strain>
    </source>
</reference>
<dbReference type="GO" id="GO:0008270">
    <property type="term" value="F:zinc ion binding"/>
    <property type="evidence" value="ECO:0007669"/>
    <property type="project" value="UniProtKB-KW"/>
</dbReference>
<dbReference type="Pfam" id="PF01428">
    <property type="entry name" value="zf-AN1"/>
    <property type="match status" value="1"/>
</dbReference>
<dbReference type="InterPro" id="IPR035896">
    <property type="entry name" value="AN1-like_Znf"/>
</dbReference>
<feature type="domain" description="AN1-type" evidence="7">
    <location>
        <begin position="116"/>
        <end position="164"/>
    </location>
</feature>
<evidence type="ECO:0000256" key="2">
    <source>
        <dbReference type="ARBA" id="ARBA00022723"/>
    </source>
</evidence>
<evidence type="ECO:0000313" key="9">
    <source>
        <dbReference type="Proteomes" id="UP000653305"/>
    </source>
</evidence>
<evidence type="ECO:0000256" key="5">
    <source>
        <dbReference type="PROSITE-ProRule" id="PRU00449"/>
    </source>
</evidence>